<accession>A0ABT2AQ44</accession>
<dbReference type="RefSeq" id="WP_258829083.1">
    <property type="nucleotide sequence ID" value="NZ_JANUHA010000012.1"/>
</dbReference>
<comment type="caution">
    <text evidence="2">The sequence shown here is derived from an EMBL/GenBank/DDBJ whole genome shotgun (WGS) entry which is preliminary data.</text>
</comment>
<name>A0ABT2AQ44_9BURK</name>
<sequence length="115" mass="12641">MPTRVRLSRKKGWKLPPDTVSVARPGRWGNPFSVAPELAPGTPVGTRYTAMPTVAEAVAAYRRWIERDPAGQEVARQAQLALRGKNLACWCPLDGPCHAEVLLDIANRPLDKDLT</sequence>
<feature type="domain" description="DUF4326" evidence="1">
    <location>
        <begin position="9"/>
        <end position="103"/>
    </location>
</feature>
<organism evidence="2 3">
    <name type="scientific">Massilia agri</name>
    <dbReference type="NCBI Taxonomy" id="1886785"/>
    <lineage>
        <taxon>Bacteria</taxon>
        <taxon>Pseudomonadati</taxon>
        <taxon>Pseudomonadota</taxon>
        <taxon>Betaproteobacteria</taxon>
        <taxon>Burkholderiales</taxon>
        <taxon>Oxalobacteraceae</taxon>
        <taxon>Telluria group</taxon>
        <taxon>Massilia</taxon>
    </lineage>
</organism>
<dbReference type="Proteomes" id="UP001206572">
    <property type="component" value="Unassembled WGS sequence"/>
</dbReference>
<gene>
    <name evidence="2" type="ORF">NX780_17080</name>
</gene>
<dbReference type="EMBL" id="JANUHA010000012">
    <property type="protein sequence ID" value="MCS0598065.1"/>
    <property type="molecule type" value="Genomic_DNA"/>
</dbReference>
<proteinExistence type="predicted"/>
<keyword evidence="3" id="KW-1185">Reference proteome</keyword>
<reference evidence="2 3" key="1">
    <citation type="submission" date="2022-08" db="EMBL/GenBank/DDBJ databases">
        <title>Reclassification of Massilia species as members of the genera Telluria, Duganella, Pseudoduganella, Mokoshia gen. nov. and Zemynaea gen. nov. using orthogonal and non-orthogonal genome-based approaches.</title>
        <authorList>
            <person name="Bowman J.P."/>
        </authorList>
    </citation>
    <scope>NUCLEOTIDE SEQUENCE [LARGE SCALE GENOMIC DNA]</scope>
    <source>
        <strain evidence="2 3">JCM 31661</strain>
    </source>
</reference>
<dbReference type="Pfam" id="PF14216">
    <property type="entry name" value="DUF4326"/>
    <property type="match status" value="1"/>
</dbReference>
<evidence type="ECO:0000313" key="3">
    <source>
        <dbReference type="Proteomes" id="UP001206572"/>
    </source>
</evidence>
<dbReference type="InterPro" id="IPR025475">
    <property type="entry name" value="DUF4326"/>
</dbReference>
<protein>
    <submittedName>
        <fullName evidence="2">DUF4326 domain-containing protein</fullName>
    </submittedName>
</protein>
<evidence type="ECO:0000259" key="1">
    <source>
        <dbReference type="Pfam" id="PF14216"/>
    </source>
</evidence>
<evidence type="ECO:0000313" key="2">
    <source>
        <dbReference type="EMBL" id="MCS0598065.1"/>
    </source>
</evidence>